<reference evidence="6 7" key="1">
    <citation type="submission" date="2019-03" db="EMBL/GenBank/DDBJ databases">
        <title>Genomic Encyclopedia of Type Strains, Phase IV (KMG-IV): sequencing the most valuable type-strain genomes for metagenomic binning, comparative biology and taxonomic classification.</title>
        <authorList>
            <person name="Goeker M."/>
        </authorList>
    </citation>
    <scope>NUCLEOTIDE SEQUENCE [LARGE SCALE GENOMIC DNA]</scope>
    <source>
        <strain evidence="6 7">DSM 45934</strain>
    </source>
</reference>
<accession>A0A4R2JAP8</accession>
<dbReference type="InterPro" id="IPR019546">
    <property type="entry name" value="TAT_signal_bac_arc"/>
</dbReference>
<dbReference type="Proteomes" id="UP000295680">
    <property type="component" value="Unassembled WGS sequence"/>
</dbReference>
<dbReference type="RefSeq" id="WP_132123730.1">
    <property type="nucleotide sequence ID" value="NZ_SLWS01000010.1"/>
</dbReference>
<comment type="caution">
    <text evidence="6">The sequence shown here is derived from an EMBL/GenBank/DDBJ whole genome shotgun (WGS) entry which is preliminary data.</text>
</comment>
<protein>
    <submittedName>
        <fullName evidence="6">Secreted protein</fullName>
    </submittedName>
</protein>
<proteinExistence type="predicted"/>
<dbReference type="GO" id="GO:0016705">
    <property type="term" value="F:oxidoreductase activity, acting on paired donors, with incorporation or reduction of molecular oxygen"/>
    <property type="evidence" value="ECO:0007669"/>
    <property type="project" value="UniProtKB-ARBA"/>
</dbReference>
<dbReference type="GO" id="GO:0004497">
    <property type="term" value="F:monooxygenase activity"/>
    <property type="evidence" value="ECO:0007669"/>
    <property type="project" value="UniProtKB-ARBA"/>
</dbReference>
<keyword evidence="1" id="KW-0001">2Fe-2S</keyword>
<dbReference type="OrthoDB" id="9767869at2"/>
<dbReference type="CDD" id="cd03467">
    <property type="entry name" value="Rieske"/>
    <property type="match status" value="1"/>
</dbReference>
<evidence type="ECO:0000259" key="5">
    <source>
        <dbReference type="PROSITE" id="PS51296"/>
    </source>
</evidence>
<feature type="domain" description="Rieske" evidence="5">
    <location>
        <begin position="117"/>
        <end position="214"/>
    </location>
</feature>
<evidence type="ECO:0000256" key="1">
    <source>
        <dbReference type="ARBA" id="ARBA00022714"/>
    </source>
</evidence>
<dbReference type="GO" id="GO:0046872">
    <property type="term" value="F:metal ion binding"/>
    <property type="evidence" value="ECO:0007669"/>
    <property type="project" value="UniProtKB-KW"/>
</dbReference>
<dbReference type="Gene3D" id="2.102.10.10">
    <property type="entry name" value="Rieske [2Fe-2S] iron-sulphur domain"/>
    <property type="match status" value="1"/>
</dbReference>
<keyword evidence="7" id="KW-1185">Reference proteome</keyword>
<gene>
    <name evidence="6" type="ORF">EV192_110378</name>
</gene>
<organism evidence="6 7">
    <name type="scientific">Actinocrispum wychmicini</name>
    <dbReference type="NCBI Taxonomy" id="1213861"/>
    <lineage>
        <taxon>Bacteria</taxon>
        <taxon>Bacillati</taxon>
        <taxon>Actinomycetota</taxon>
        <taxon>Actinomycetes</taxon>
        <taxon>Pseudonocardiales</taxon>
        <taxon>Pseudonocardiaceae</taxon>
        <taxon>Actinocrispum</taxon>
    </lineage>
</organism>
<keyword evidence="4" id="KW-0411">Iron-sulfur</keyword>
<dbReference type="GO" id="GO:0051537">
    <property type="term" value="F:2 iron, 2 sulfur cluster binding"/>
    <property type="evidence" value="ECO:0007669"/>
    <property type="project" value="UniProtKB-KW"/>
</dbReference>
<sequence>MNSPRKFVEDLLRRRRPSRFDAAEQDEAELRTAILLTTAQPGGDDKPSEGFVSALHDRLAAELDGKPKPNNRRRFVQTTGVAAAAAVIGATVDQVVRRPPAETRAEETTIVPDIGQWRAVVPAANLPEGVVRPFDFGTVSGFVQRVNGQLQAVSGTCTHLGCKLALDAPAARLNCPCHKTAFSVDGAVVFHKLPTTPPPLPHLKVRDNEGMVEVFAPPQQT</sequence>
<evidence type="ECO:0000256" key="2">
    <source>
        <dbReference type="ARBA" id="ARBA00022723"/>
    </source>
</evidence>
<name>A0A4R2JAP8_9PSEU</name>
<dbReference type="AlphaFoldDB" id="A0A4R2JAP8"/>
<dbReference type="EMBL" id="SLWS01000010">
    <property type="protein sequence ID" value="TCO53786.1"/>
    <property type="molecule type" value="Genomic_DNA"/>
</dbReference>
<dbReference type="NCBIfam" id="TIGR01409">
    <property type="entry name" value="TAT_signal_seq"/>
    <property type="match status" value="1"/>
</dbReference>
<dbReference type="PROSITE" id="PS51296">
    <property type="entry name" value="RIESKE"/>
    <property type="match status" value="1"/>
</dbReference>
<dbReference type="Pfam" id="PF00355">
    <property type="entry name" value="Rieske"/>
    <property type="match status" value="1"/>
</dbReference>
<dbReference type="InterPro" id="IPR017941">
    <property type="entry name" value="Rieske_2Fe-2S"/>
</dbReference>
<keyword evidence="2" id="KW-0479">Metal-binding</keyword>
<evidence type="ECO:0000256" key="3">
    <source>
        <dbReference type="ARBA" id="ARBA00023004"/>
    </source>
</evidence>
<dbReference type="InterPro" id="IPR036922">
    <property type="entry name" value="Rieske_2Fe-2S_sf"/>
</dbReference>
<dbReference type="SUPFAM" id="SSF50022">
    <property type="entry name" value="ISP domain"/>
    <property type="match status" value="1"/>
</dbReference>
<evidence type="ECO:0000256" key="4">
    <source>
        <dbReference type="ARBA" id="ARBA00023014"/>
    </source>
</evidence>
<evidence type="ECO:0000313" key="7">
    <source>
        <dbReference type="Proteomes" id="UP000295680"/>
    </source>
</evidence>
<evidence type="ECO:0000313" key="6">
    <source>
        <dbReference type="EMBL" id="TCO53786.1"/>
    </source>
</evidence>
<keyword evidence="3" id="KW-0408">Iron</keyword>